<comment type="caution">
    <text evidence="4">The sequence shown here is derived from an EMBL/GenBank/DDBJ whole genome shotgun (WGS) entry which is preliminary data.</text>
</comment>
<gene>
    <name evidence="4" type="ORF">M0811_09837</name>
</gene>
<evidence type="ECO:0000259" key="3">
    <source>
        <dbReference type="PROSITE" id="PS50097"/>
    </source>
</evidence>
<evidence type="ECO:0000313" key="4">
    <source>
        <dbReference type="EMBL" id="KAJ5071938.1"/>
    </source>
</evidence>
<feature type="domain" description="BTB" evidence="3">
    <location>
        <begin position="197"/>
        <end position="262"/>
    </location>
</feature>
<dbReference type="AlphaFoldDB" id="A0A9Q0R9Z1"/>
<dbReference type="Proteomes" id="UP001149090">
    <property type="component" value="Unassembled WGS sequence"/>
</dbReference>
<dbReference type="SUPFAM" id="SSF54695">
    <property type="entry name" value="POZ domain"/>
    <property type="match status" value="1"/>
</dbReference>
<dbReference type="Gene3D" id="3.30.710.10">
    <property type="entry name" value="Potassium Channel Kv1.1, Chain A"/>
    <property type="match status" value="1"/>
</dbReference>
<accession>A0A9Q0R9Z1</accession>
<evidence type="ECO:0000313" key="5">
    <source>
        <dbReference type="Proteomes" id="UP001149090"/>
    </source>
</evidence>
<protein>
    <submittedName>
        <fullName evidence="4">Speckle-type poz protein</fullName>
    </submittedName>
</protein>
<dbReference type="InterPro" id="IPR000210">
    <property type="entry name" value="BTB/POZ_dom"/>
</dbReference>
<dbReference type="Pfam" id="PF00651">
    <property type="entry name" value="BTB"/>
    <property type="match status" value="1"/>
</dbReference>
<feature type="compositionally biased region" description="Basic residues" evidence="2">
    <location>
        <begin position="1"/>
        <end position="11"/>
    </location>
</feature>
<reference evidence="4" key="1">
    <citation type="submission" date="2022-10" db="EMBL/GenBank/DDBJ databases">
        <title>Novel sulphate-reducing endosymbionts in the free-living metamonad Anaeramoeba.</title>
        <authorList>
            <person name="Jerlstrom-Hultqvist J."/>
            <person name="Cepicka I."/>
            <person name="Gallot-Lavallee L."/>
            <person name="Salas-Leiva D."/>
            <person name="Curtis B.A."/>
            <person name="Zahonova K."/>
            <person name="Pipaliya S."/>
            <person name="Dacks J."/>
            <person name="Roger A.J."/>
        </authorList>
    </citation>
    <scope>NUCLEOTIDE SEQUENCE</scope>
    <source>
        <strain evidence="4">BMAN</strain>
    </source>
</reference>
<dbReference type="PANTHER" id="PTHR24413">
    <property type="entry name" value="SPECKLE-TYPE POZ PROTEIN"/>
    <property type="match status" value="1"/>
</dbReference>
<dbReference type="EMBL" id="JAPDFW010000084">
    <property type="protein sequence ID" value="KAJ5071938.1"/>
    <property type="molecule type" value="Genomic_DNA"/>
</dbReference>
<evidence type="ECO:0000256" key="1">
    <source>
        <dbReference type="SAM" id="Coils"/>
    </source>
</evidence>
<name>A0A9Q0R9Z1_ANAIG</name>
<organism evidence="4 5">
    <name type="scientific">Anaeramoeba ignava</name>
    <name type="common">Anaerobic marine amoeba</name>
    <dbReference type="NCBI Taxonomy" id="1746090"/>
    <lineage>
        <taxon>Eukaryota</taxon>
        <taxon>Metamonada</taxon>
        <taxon>Anaeramoebidae</taxon>
        <taxon>Anaeramoeba</taxon>
    </lineage>
</organism>
<feature type="compositionally biased region" description="Pro residues" evidence="2">
    <location>
        <begin position="33"/>
        <end position="48"/>
    </location>
</feature>
<dbReference type="SMART" id="SM00225">
    <property type="entry name" value="BTB"/>
    <property type="match status" value="1"/>
</dbReference>
<dbReference type="CDD" id="cd18186">
    <property type="entry name" value="BTB_POZ_ZBTB_KLHL-like"/>
    <property type="match status" value="1"/>
</dbReference>
<dbReference type="InterPro" id="IPR011333">
    <property type="entry name" value="SKP1/BTB/POZ_sf"/>
</dbReference>
<evidence type="ECO:0000256" key="2">
    <source>
        <dbReference type="SAM" id="MobiDB-lite"/>
    </source>
</evidence>
<dbReference type="OrthoDB" id="6359816at2759"/>
<keyword evidence="1" id="KW-0175">Coiled coil</keyword>
<keyword evidence="5" id="KW-1185">Reference proteome</keyword>
<feature type="coiled-coil region" evidence="1">
    <location>
        <begin position="52"/>
        <end position="180"/>
    </location>
</feature>
<proteinExistence type="predicted"/>
<sequence>MHHGHHGHRGPPRGGGGGGPRHGHHRHDFHSPPNSPPPPRGPSPPPPDSGQTQKILDELKQLSETQQQIQKEKNQLLQERNEHLESISKLEKLKQEILQQKIQLENENKKQEELITQLKKENEEKDLKIKELVSQLESKNEENGKNESERKTFEETILTKEKLINQYKKENEENEQKTKESNKYLSILFENANTFHYDFTIFAGENNTPLKCHRGILMIRTPYFFNYCKQSLSKQIKLSDVDPKIMKMILEYFYTNQINLEGFDIELLKKSWVASSKFDLNELQKKINHKINEIISNENVGFILDLAIENESKELENICLEFLNLNDNLEIFSKDEKFFNINRLKKMRRIMKMAVENENFTKYLSLFSIYSEMIENYGKHIDIEFEHPKSFLESIIPKFSDSKITDEDCSNIYKLKFLPKDLKNLFLKKRL</sequence>
<dbReference type="PROSITE" id="PS50097">
    <property type="entry name" value="BTB"/>
    <property type="match status" value="1"/>
</dbReference>
<feature type="region of interest" description="Disordered" evidence="2">
    <location>
        <begin position="1"/>
        <end position="52"/>
    </location>
</feature>